<reference evidence="3" key="1">
    <citation type="submission" date="2023-01" db="EMBL/GenBank/DDBJ databases">
        <title>Genome assembly of the deep-sea coral Lophelia pertusa.</title>
        <authorList>
            <person name="Herrera S."/>
            <person name="Cordes E."/>
        </authorList>
    </citation>
    <scope>NUCLEOTIDE SEQUENCE</scope>
    <source>
        <strain evidence="3">USNM1676648</strain>
        <tissue evidence="3">Polyp</tissue>
    </source>
</reference>
<dbReference type="OrthoDB" id="5974958at2759"/>
<feature type="transmembrane region" description="Helical" evidence="1">
    <location>
        <begin position="66"/>
        <end position="87"/>
    </location>
</feature>
<evidence type="ECO:0000313" key="2">
    <source>
        <dbReference type="EMBL" id="KAJ7371643.1"/>
    </source>
</evidence>
<evidence type="ECO:0000313" key="3">
    <source>
        <dbReference type="EMBL" id="KAJ7373325.1"/>
    </source>
</evidence>
<protein>
    <submittedName>
        <fullName evidence="3">Uncharacterized protein</fullName>
    </submittedName>
</protein>
<dbReference type="EMBL" id="MU826844">
    <property type="protein sequence ID" value="KAJ7371643.1"/>
    <property type="molecule type" value="Genomic_DNA"/>
</dbReference>
<keyword evidence="1" id="KW-1133">Transmembrane helix</keyword>
<dbReference type="AlphaFoldDB" id="A0A9W9Z1J1"/>
<feature type="transmembrane region" description="Helical" evidence="1">
    <location>
        <begin position="93"/>
        <end position="118"/>
    </location>
</feature>
<sequence>MSSANVLPSAPEYHVASQQTTQRIYPSLSNGENFRLTKISDFEKEISDEVEHYRTVAKKYKKAHSVVNGFAVGLGSIAAGLSTAGLTTAISGVGILATIPLASIAALFGFSSAGLTAFGKKLQTKVTKHEKICTLAITKKNSVSEFVSKALADNEISDGEFNIVVREVQKYHELKAAIRSGALTKPSQNIKELAPLPDLEKIKKEIREQVRSEFTKKLAAVSSSDLRK</sequence>
<accession>A0A9W9Z1J1</accession>
<comment type="caution">
    <text evidence="3">The sequence shown here is derived from an EMBL/GenBank/DDBJ whole genome shotgun (WGS) entry which is preliminary data.</text>
</comment>
<keyword evidence="4" id="KW-1185">Reference proteome</keyword>
<evidence type="ECO:0000313" key="4">
    <source>
        <dbReference type="Proteomes" id="UP001163046"/>
    </source>
</evidence>
<keyword evidence="1" id="KW-0812">Transmembrane</keyword>
<dbReference type="Proteomes" id="UP001163046">
    <property type="component" value="Unassembled WGS sequence"/>
</dbReference>
<name>A0A9W9Z1J1_9CNID</name>
<gene>
    <name evidence="3" type="ORF">OS493_012916</name>
    <name evidence="2" type="ORF">OS493_024323</name>
</gene>
<evidence type="ECO:0000256" key="1">
    <source>
        <dbReference type="SAM" id="Phobius"/>
    </source>
</evidence>
<organism evidence="3 4">
    <name type="scientific">Desmophyllum pertusum</name>
    <dbReference type="NCBI Taxonomy" id="174260"/>
    <lineage>
        <taxon>Eukaryota</taxon>
        <taxon>Metazoa</taxon>
        <taxon>Cnidaria</taxon>
        <taxon>Anthozoa</taxon>
        <taxon>Hexacorallia</taxon>
        <taxon>Scleractinia</taxon>
        <taxon>Caryophylliina</taxon>
        <taxon>Caryophylliidae</taxon>
        <taxon>Desmophyllum</taxon>
    </lineage>
</organism>
<dbReference type="EMBL" id="MU826831">
    <property type="protein sequence ID" value="KAJ7373325.1"/>
    <property type="molecule type" value="Genomic_DNA"/>
</dbReference>
<proteinExistence type="predicted"/>
<keyword evidence="1" id="KW-0472">Membrane</keyword>